<sequence>MYHENGHSKRKTADKFNIQAKQLRVKPKYPALETALVTWVKEKRKNQNAITRNGFMNQNKLSNRHRTTIAQRLPKDLIEKQQSFLAFIMYRRIQHDYPLAYIGNMDETPVSFDLPTNTTVDELDARSVSIRITYHERTNFTVVLTFLDSFSAHIVDSVKRRFSKKKTDIAVIPEGLTSRLQPLDVSVNKSFKSKMRRRYNEWIAETIKDLTPTGIIKRPTYETIAHWVKDSWEAVDVNLIQRSFKCYGISNNRDGTEDGWIFNYDRLEQQASKPNNEVAPLSDKEDKNTSDEGYETDTSEEEHETEGSDEEFGNNENDEESENDKSDEEHGNRINLMRVNMRR</sequence>
<dbReference type="InterPro" id="IPR004875">
    <property type="entry name" value="DDE_SF_endonuclease_dom"/>
</dbReference>
<dbReference type="AlphaFoldDB" id="A0A8H3L9A4"/>
<feature type="region of interest" description="Disordered" evidence="1">
    <location>
        <begin position="272"/>
        <end position="343"/>
    </location>
</feature>
<accession>A0A8H3L9A4</accession>
<dbReference type="EMBL" id="BLAL01000054">
    <property type="protein sequence ID" value="GES81450.1"/>
    <property type="molecule type" value="Genomic_DNA"/>
</dbReference>
<evidence type="ECO:0000313" key="4">
    <source>
        <dbReference type="Proteomes" id="UP000615446"/>
    </source>
</evidence>
<dbReference type="GO" id="GO:0003676">
    <property type="term" value="F:nucleic acid binding"/>
    <property type="evidence" value="ECO:0007669"/>
    <property type="project" value="InterPro"/>
</dbReference>
<evidence type="ECO:0000256" key="1">
    <source>
        <dbReference type="SAM" id="MobiDB-lite"/>
    </source>
</evidence>
<feature type="domain" description="DDE-1" evidence="2">
    <location>
        <begin position="143"/>
        <end position="244"/>
    </location>
</feature>
<proteinExistence type="predicted"/>
<gene>
    <name evidence="3" type="ORF">RCL2_000869400</name>
</gene>
<dbReference type="Proteomes" id="UP000615446">
    <property type="component" value="Unassembled WGS sequence"/>
</dbReference>
<feature type="compositionally biased region" description="Basic and acidic residues" evidence="1">
    <location>
        <begin position="323"/>
        <end position="332"/>
    </location>
</feature>
<dbReference type="Pfam" id="PF03184">
    <property type="entry name" value="DDE_1"/>
    <property type="match status" value="1"/>
</dbReference>
<evidence type="ECO:0000259" key="2">
    <source>
        <dbReference type="Pfam" id="PF03184"/>
    </source>
</evidence>
<name>A0A8H3L9A4_9GLOM</name>
<comment type="caution">
    <text evidence="3">The sequence shown here is derived from an EMBL/GenBank/DDBJ whole genome shotgun (WGS) entry which is preliminary data.</text>
</comment>
<reference evidence="3" key="1">
    <citation type="submission" date="2019-10" db="EMBL/GenBank/DDBJ databases">
        <title>Conservation and host-specific expression of non-tandemly repeated heterogenous ribosome RNA gene in arbuscular mycorrhizal fungi.</title>
        <authorList>
            <person name="Maeda T."/>
            <person name="Kobayashi Y."/>
            <person name="Nakagawa T."/>
            <person name="Ezawa T."/>
            <person name="Yamaguchi K."/>
            <person name="Bino T."/>
            <person name="Nishimoto Y."/>
            <person name="Shigenobu S."/>
            <person name="Kawaguchi M."/>
        </authorList>
    </citation>
    <scope>NUCLEOTIDE SEQUENCE</scope>
    <source>
        <strain evidence="3">HR1</strain>
    </source>
</reference>
<evidence type="ECO:0000313" key="3">
    <source>
        <dbReference type="EMBL" id="GES81450.1"/>
    </source>
</evidence>
<dbReference type="OrthoDB" id="10035668at2759"/>
<feature type="compositionally biased region" description="Acidic residues" evidence="1">
    <location>
        <begin position="292"/>
        <end position="322"/>
    </location>
</feature>
<protein>
    <submittedName>
        <fullName evidence="3">Pogo transposable element with KRAB domain isoform X2</fullName>
    </submittedName>
</protein>
<organism evidence="3 4">
    <name type="scientific">Rhizophagus clarus</name>
    <dbReference type="NCBI Taxonomy" id="94130"/>
    <lineage>
        <taxon>Eukaryota</taxon>
        <taxon>Fungi</taxon>
        <taxon>Fungi incertae sedis</taxon>
        <taxon>Mucoromycota</taxon>
        <taxon>Glomeromycotina</taxon>
        <taxon>Glomeromycetes</taxon>
        <taxon>Glomerales</taxon>
        <taxon>Glomeraceae</taxon>
        <taxon>Rhizophagus</taxon>
    </lineage>
</organism>